<proteinExistence type="inferred from homology"/>
<evidence type="ECO:0000256" key="1">
    <source>
        <dbReference type="ARBA" id="ARBA00007478"/>
    </source>
</evidence>
<evidence type="ECO:0000313" key="2">
    <source>
        <dbReference type="Ensembl" id="ENSECRP00000032751.1"/>
    </source>
</evidence>
<dbReference type="InterPro" id="IPR008491">
    <property type="entry name" value="CDK5RAP3"/>
</dbReference>
<reference evidence="2" key="3">
    <citation type="submission" date="2025-09" db="UniProtKB">
        <authorList>
            <consortium name="Ensembl"/>
        </authorList>
    </citation>
    <scope>IDENTIFICATION</scope>
</reference>
<name>A0A8C4THE9_ERPCA</name>
<dbReference type="PANTHER" id="PTHR14894">
    <property type="entry name" value="CDK5 REGULATORY SUBUNIT-ASSOCIATED PROTEIN 3"/>
    <property type="match status" value="1"/>
</dbReference>
<dbReference type="GO" id="GO:0012505">
    <property type="term" value="C:endomembrane system"/>
    <property type="evidence" value="ECO:0007669"/>
    <property type="project" value="TreeGrafter"/>
</dbReference>
<reference evidence="2" key="2">
    <citation type="submission" date="2025-08" db="UniProtKB">
        <authorList>
            <consortium name="Ensembl"/>
        </authorList>
    </citation>
    <scope>IDENTIFICATION</scope>
</reference>
<evidence type="ECO:0000313" key="3">
    <source>
        <dbReference type="Proteomes" id="UP000694620"/>
    </source>
</evidence>
<keyword evidence="3" id="KW-1185">Reference proteome</keyword>
<sequence>MKDWQEIVSLYEKDNTYLAEVSSLLVRNVTYEVPSLKKQISKCQQAQQEFSRKELECQSGTADMRDKFYSSCKQYGITGDNIKWELLALVKDLPLILSDIAKETQGLSKIIELYAAFTSFVCEWSEEPVLPMLRYCQHKGNTTVYEWRTGSPPSVIERPLIEGTLTDTVAEDSIDWGDLGGAADAVTAGTDYGISLEDGGIDWGITAVCLLHAPEGVACGEDALTLLEYSQTRNQFIDELMEVKYIYCHAVQRNWLKKQCTLAFFHRFNKTHIEYFSICIVHG</sequence>
<gene>
    <name evidence="2" type="primary">CDK5RAP3</name>
</gene>
<dbReference type="GeneTree" id="ENSGT00390000000713"/>
<accession>A0A8C4THE9</accession>
<comment type="similarity">
    <text evidence="1">Belongs to the CDK5RAP3 family.</text>
</comment>
<dbReference type="Proteomes" id="UP000694620">
    <property type="component" value="Chromosome 14"/>
</dbReference>
<protein>
    <submittedName>
        <fullName evidence="2">CDK5 regulatory subunit associated protein 3</fullName>
    </submittedName>
</protein>
<dbReference type="GO" id="GO:0007346">
    <property type="term" value="P:regulation of mitotic cell cycle"/>
    <property type="evidence" value="ECO:0007669"/>
    <property type="project" value="TreeGrafter"/>
</dbReference>
<dbReference type="PANTHER" id="PTHR14894:SF0">
    <property type="entry name" value="CDK5 REGULATORY SUBUNIT-ASSOCIATED PROTEIN 3"/>
    <property type="match status" value="1"/>
</dbReference>
<dbReference type="AlphaFoldDB" id="A0A8C4THE9"/>
<dbReference type="Pfam" id="PF05600">
    <property type="entry name" value="CDK5RAP3"/>
    <property type="match status" value="1"/>
</dbReference>
<reference evidence="2" key="1">
    <citation type="submission" date="2021-06" db="EMBL/GenBank/DDBJ databases">
        <authorList>
            <consortium name="Wellcome Sanger Institute Data Sharing"/>
        </authorList>
    </citation>
    <scope>NUCLEOTIDE SEQUENCE [LARGE SCALE GENOMIC DNA]</scope>
</reference>
<organism evidence="2 3">
    <name type="scientific">Erpetoichthys calabaricus</name>
    <name type="common">Rope fish</name>
    <name type="synonym">Calamoichthys calabaricus</name>
    <dbReference type="NCBI Taxonomy" id="27687"/>
    <lineage>
        <taxon>Eukaryota</taxon>
        <taxon>Metazoa</taxon>
        <taxon>Chordata</taxon>
        <taxon>Craniata</taxon>
        <taxon>Vertebrata</taxon>
        <taxon>Euteleostomi</taxon>
        <taxon>Actinopterygii</taxon>
        <taxon>Polypteriformes</taxon>
        <taxon>Polypteridae</taxon>
        <taxon>Erpetoichthys</taxon>
    </lineage>
</organism>
<dbReference type="Ensembl" id="ENSECRT00000033474.1">
    <property type="protein sequence ID" value="ENSECRP00000032751.1"/>
    <property type="gene ID" value="ENSECRG00000022184.1"/>
</dbReference>